<evidence type="ECO:0000313" key="3">
    <source>
        <dbReference type="EMBL" id="JAP79090.1"/>
    </source>
</evidence>
<sequence length="145" mass="16391">MVQLFFWVAFFLTIVSHLGLGATQIRYDRCEKLRLVTLAGTDGCEPHHSPRCATSSVWPGGTQEMPKTRLGLSCRDPRRPGCMQRNQAAHSTDADQQQPYDHFQDVDNGRNGTARLHCHLDNATKKRCWLPVGLHRYRQSSGESV</sequence>
<feature type="chain" id="PRO_5007285460" description="Secreted protein" evidence="2">
    <location>
        <begin position="22"/>
        <end position="145"/>
    </location>
</feature>
<feature type="region of interest" description="Disordered" evidence="1">
    <location>
        <begin position="79"/>
        <end position="100"/>
    </location>
</feature>
<dbReference type="EMBL" id="GEDV01009467">
    <property type="protein sequence ID" value="JAP79090.1"/>
    <property type="molecule type" value="Transcribed_RNA"/>
</dbReference>
<accession>A0A131YKX1</accession>
<dbReference type="AlphaFoldDB" id="A0A131YKX1"/>
<keyword evidence="2" id="KW-0732">Signal</keyword>
<protein>
    <recommendedName>
        <fullName evidence="4">Secreted protein</fullName>
    </recommendedName>
</protein>
<reference evidence="3" key="1">
    <citation type="journal article" date="2016" name="Ticks Tick Borne Dis.">
        <title>De novo assembly and annotation of the salivary gland transcriptome of Rhipicephalus appendiculatus male and female ticks during blood feeding.</title>
        <authorList>
            <person name="de Castro M.H."/>
            <person name="de Klerk D."/>
            <person name="Pienaar R."/>
            <person name="Latif A.A."/>
            <person name="Rees D.J."/>
            <person name="Mans B.J."/>
        </authorList>
    </citation>
    <scope>NUCLEOTIDE SEQUENCE</scope>
    <source>
        <tissue evidence="3">Salivary glands</tissue>
    </source>
</reference>
<evidence type="ECO:0000256" key="2">
    <source>
        <dbReference type="SAM" id="SignalP"/>
    </source>
</evidence>
<feature type="signal peptide" evidence="2">
    <location>
        <begin position="1"/>
        <end position="21"/>
    </location>
</feature>
<feature type="compositionally biased region" description="Polar residues" evidence="1">
    <location>
        <begin position="84"/>
        <end position="99"/>
    </location>
</feature>
<name>A0A131YKX1_RHIAP</name>
<proteinExistence type="predicted"/>
<evidence type="ECO:0008006" key="4">
    <source>
        <dbReference type="Google" id="ProtNLM"/>
    </source>
</evidence>
<evidence type="ECO:0000256" key="1">
    <source>
        <dbReference type="SAM" id="MobiDB-lite"/>
    </source>
</evidence>
<organism evidence="3">
    <name type="scientific">Rhipicephalus appendiculatus</name>
    <name type="common">Brown ear tick</name>
    <dbReference type="NCBI Taxonomy" id="34631"/>
    <lineage>
        <taxon>Eukaryota</taxon>
        <taxon>Metazoa</taxon>
        <taxon>Ecdysozoa</taxon>
        <taxon>Arthropoda</taxon>
        <taxon>Chelicerata</taxon>
        <taxon>Arachnida</taxon>
        <taxon>Acari</taxon>
        <taxon>Parasitiformes</taxon>
        <taxon>Ixodida</taxon>
        <taxon>Ixodoidea</taxon>
        <taxon>Ixodidae</taxon>
        <taxon>Rhipicephalinae</taxon>
        <taxon>Rhipicephalus</taxon>
        <taxon>Rhipicephalus</taxon>
    </lineage>
</organism>